<sequence>MSTSNKTDSAAESTSSNVSKEITVEKDAGKDGTELMKLKESKFYELIDWLKKWGYETKDATKENKTEGIEFQAQISPQLPYSSGLSTPFFLEFQKDLDDGFIIRTTFELDKNIESQITGKELDLTYIELDSLILPKNISMIKSPPLINLYKVIFYDGLSKQFFLDAVTALISSMSIVTGKWNQKSHEKSQQVDSAS</sequence>
<feature type="region of interest" description="Disordered" evidence="1">
    <location>
        <begin position="1"/>
        <end position="25"/>
    </location>
</feature>
<evidence type="ECO:0000313" key="3">
    <source>
        <dbReference type="Proteomes" id="UP000058925"/>
    </source>
</evidence>
<reference evidence="3" key="1">
    <citation type="submission" date="2015-10" db="EMBL/GenBank/DDBJ databases">
        <title>Niche specialization of a soil ammonia-oxidizing archaeon, Candidatus Nitrosocosmicus oleophilus.</title>
        <authorList>
            <person name="Jung M.-Y."/>
            <person name="Rhee S.-K."/>
        </authorList>
    </citation>
    <scope>NUCLEOTIDE SEQUENCE [LARGE SCALE GENOMIC DNA]</scope>
    <source>
        <strain evidence="3">MY3</strain>
    </source>
</reference>
<dbReference type="AlphaFoldDB" id="A0A654LUD3"/>
<organism evidence="2 3">
    <name type="scientific">Candidatus Nitrosocosmicus oleophilus</name>
    <dbReference type="NCBI Taxonomy" id="1353260"/>
    <lineage>
        <taxon>Archaea</taxon>
        <taxon>Nitrososphaerota</taxon>
        <taxon>Nitrososphaeria</taxon>
        <taxon>Nitrososphaerales</taxon>
        <taxon>Nitrososphaeraceae</taxon>
        <taxon>Candidatus Nitrosocosmicus</taxon>
    </lineage>
</organism>
<protein>
    <submittedName>
        <fullName evidence="2">Uncharacterized protein</fullName>
    </submittedName>
</protein>
<gene>
    <name evidence="2" type="ORF">NMY3_00585</name>
</gene>
<name>A0A654LUD3_9ARCH</name>
<dbReference type="Proteomes" id="UP000058925">
    <property type="component" value="Chromosome"/>
</dbReference>
<dbReference type="RefSeq" id="WP_196817390.1">
    <property type="nucleotide sequence ID" value="NZ_CP012850.1"/>
</dbReference>
<evidence type="ECO:0000313" key="2">
    <source>
        <dbReference type="EMBL" id="ALI34795.1"/>
    </source>
</evidence>
<feature type="compositionally biased region" description="Polar residues" evidence="1">
    <location>
        <begin position="1"/>
        <end position="20"/>
    </location>
</feature>
<keyword evidence="3" id="KW-1185">Reference proteome</keyword>
<dbReference type="EMBL" id="CP012850">
    <property type="protein sequence ID" value="ALI34795.1"/>
    <property type="molecule type" value="Genomic_DNA"/>
</dbReference>
<dbReference type="OrthoDB" id="10919at2157"/>
<dbReference type="GeneID" id="60420742"/>
<proteinExistence type="predicted"/>
<evidence type="ECO:0000256" key="1">
    <source>
        <dbReference type="SAM" id="MobiDB-lite"/>
    </source>
</evidence>
<accession>A0A654LUD3</accession>
<dbReference type="KEGG" id="taa:NMY3_00585"/>